<name>A0ABD0YBK6_9HEMI</name>
<sequence length="633" mass="71561">MADQKAEKLAAARKLLKQFQQSKDVHTGIKQTSEACMGSTYNGNSDQKKHSNEVLSNGKDKNSGLDINQMNSECIPQKSASFFFSDTNNSSVGINFFDTLSGGKNKSDNSGGHLEPTLNTPSATVNTPPTVTKEEMPVFEEPVGPLKRKDSSGTDVESTLKIQPLSPDVDLQYKYECSINELAIEKEKNIELLQKLELANRHIISLENEMGKVKHEYNDNLNKEVSNLEDKLKIQQQTIEILVAEKSELLCQVENLQDDLKAKSGSSEGLDIANNNEIEQLKEEIQSLKKNIFDLTNERDQNAHQYQQYINTLNSQLQDIASKYESLNVEKDDLKAREESLISHISELEKQMQKQMAGTLNTGEITEQNAKLQEEVENSHKIIENLTSEVETKTDELEQSKSMLENKDEKITELENRLEQLQSNVPDAKLLQAAMESDKVAATRAIAQNNELKQNLSDMREAFIRLSNNKLELMEQLEKEQQCTAELREELSQHRRKSVSKRDHNTQIGHGMPVDGCSQTTYHDIEEPTSSNEAVSPEAMAMLEEKFRQTMNSLAELSEEKQKLEYLVLQLQGETETIGEYIALYQAQRSLLHQRACEKDQQVHAIAKEKEELRKKLAEITKLVPQLVHDSGG</sequence>
<evidence type="ECO:0000256" key="3">
    <source>
        <dbReference type="SAM" id="MobiDB-lite"/>
    </source>
</evidence>
<keyword evidence="1 2" id="KW-0175">Coiled coil</keyword>
<evidence type="ECO:0000259" key="4">
    <source>
        <dbReference type="Pfam" id="PF15070"/>
    </source>
</evidence>
<feature type="region of interest" description="Disordered" evidence="3">
    <location>
        <begin position="20"/>
        <end position="63"/>
    </location>
</feature>
<dbReference type="Gene3D" id="1.10.287.1490">
    <property type="match status" value="1"/>
</dbReference>
<evidence type="ECO:0000313" key="5">
    <source>
        <dbReference type="EMBL" id="KAL1124710.1"/>
    </source>
</evidence>
<reference evidence="5 6" key="1">
    <citation type="submission" date="2024-07" db="EMBL/GenBank/DDBJ databases">
        <title>Chromosome-level genome assembly of the water stick insect Ranatra chinensis (Heteroptera: Nepidae).</title>
        <authorList>
            <person name="Liu X."/>
        </authorList>
    </citation>
    <scope>NUCLEOTIDE SEQUENCE [LARGE SCALE GENOMIC DNA]</scope>
    <source>
        <strain evidence="5">Cailab_2021Rc</strain>
        <tissue evidence="5">Muscle</tissue>
    </source>
</reference>
<evidence type="ECO:0000313" key="6">
    <source>
        <dbReference type="Proteomes" id="UP001558652"/>
    </source>
</evidence>
<organism evidence="5 6">
    <name type="scientific">Ranatra chinensis</name>
    <dbReference type="NCBI Taxonomy" id="642074"/>
    <lineage>
        <taxon>Eukaryota</taxon>
        <taxon>Metazoa</taxon>
        <taxon>Ecdysozoa</taxon>
        <taxon>Arthropoda</taxon>
        <taxon>Hexapoda</taxon>
        <taxon>Insecta</taxon>
        <taxon>Pterygota</taxon>
        <taxon>Neoptera</taxon>
        <taxon>Paraneoptera</taxon>
        <taxon>Hemiptera</taxon>
        <taxon>Heteroptera</taxon>
        <taxon>Panheteroptera</taxon>
        <taxon>Nepomorpha</taxon>
        <taxon>Nepidae</taxon>
        <taxon>Ranatrinae</taxon>
        <taxon>Ranatra</taxon>
    </lineage>
</organism>
<gene>
    <name evidence="5" type="ORF">AAG570_001334</name>
</gene>
<proteinExistence type="predicted"/>
<comment type="caution">
    <text evidence="5">The sequence shown here is derived from an EMBL/GenBank/DDBJ whole genome shotgun (WGS) entry which is preliminary data.</text>
</comment>
<dbReference type="Proteomes" id="UP001558652">
    <property type="component" value="Unassembled WGS sequence"/>
</dbReference>
<dbReference type="InterPro" id="IPR024858">
    <property type="entry name" value="GOLGA"/>
</dbReference>
<feature type="region of interest" description="Disordered" evidence="3">
    <location>
        <begin position="494"/>
        <end position="519"/>
    </location>
</feature>
<evidence type="ECO:0000256" key="2">
    <source>
        <dbReference type="SAM" id="Coils"/>
    </source>
</evidence>
<dbReference type="InterPro" id="IPR043976">
    <property type="entry name" value="GOLGA_cons_dom"/>
</dbReference>
<protein>
    <recommendedName>
        <fullName evidence="4">Golgin subfamily A conserved domain-containing protein</fullName>
    </recommendedName>
</protein>
<dbReference type="AlphaFoldDB" id="A0ABD0YBK6"/>
<dbReference type="Pfam" id="PF15070">
    <property type="entry name" value="GOLGA2L5"/>
    <property type="match status" value="1"/>
</dbReference>
<dbReference type="EMBL" id="JBFDAA010000010">
    <property type="protein sequence ID" value="KAL1124710.1"/>
    <property type="molecule type" value="Genomic_DNA"/>
</dbReference>
<feature type="coiled-coil region" evidence="2">
    <location>
        <begin position="540"/>
        <end position="574"/>
    </location>
</feature>
<accession>A0ABD0YBK6</accession>
<feature type="compositionally biased region" description="Polar residues" evidence="3">
    <location>
        <begin position="29"/>
        <end position="45"/>
    </location>
</feature>
<feature type="compositionally biased region" description="Polar residues" evidence="3">
    <location>
        <begin position="117"/>
        <end position="130"/>
    </location>
</feature>
<dbReference type="PANTHER" id="PTHR10881">
    <property type="entry name" value="GOLGIN SUBFAMILY A MEMBER-RELATED"/>
    <property type="match status" value="1"/>
</dbReference>
<feature type="domain" description="Golgin subfamily A conserved" evidence="4">
    <location>
        <begin position="485"/>
        <end position="630"/>
    </location>
</feature>
<feature type="region of interest" description="Disordered" evidence="3">
    <location>
        <begin position="106"/>
        <end position="158"/>
    </location>
</feature>
<dbReference type="PANTHER" id="PTHR10881:SF46">
    <property type="entry name" value="GOLGIN SUBFAMILY A MEMBER 2"/>
    <property type="match status" value="1"/>
</dbReference>
<evidence type="ECO:0000256" key="1">
    <source>
        <dbReference type="ARBA" id="ARBA00023054"/>
    </source>
</evidence>
<feature type="compositionally biased region" description="Basic and acidic residues" evidence="3">
    <location>
        <begin position="46"/>
        <end position="63"/>
    </location>
</feature>
<keyword evidence="6" id="KW-1185">Reference proteome</keyword>